<dbReference type="Gene3D" id="2.130.10.10">
    <property type="entry name" value="YVTN repeat-like/Quinoprotein amine dehydrogenase"/>
    <property type="match status" value="1"/>
</dbReference>
<dbReference type="InterPro" id="IPR015943">
    <property type="entry name" value="WD40/YVTN_repeat-like_dom_sf"/>
</dbReference>
<gene>
    <name evidence="2" type="ORF">Ae201684_018002</name>
</gene>
<reference evidence="2 3" key="1">
    <citation type="submission" date="2019-07" db="EMBL/GenBank/DDBJ databases">
        <title>Genomics analysis of Aphanomyces spp. identifies a new class of oomycete effector associated with host adaptation.</title>
        <authorList>
            <person name="Gaulin E."/>
        </authorList>
    </citation>
    <scope>NUCLEOTIDE SEQUENCE [LARGE SCALE GENOMIC DNA]</scope>
    <source>
        <strain evidence="2 3">ATCC 201684</strain>
    </source>
</reference>
<dbReference type="SMART" id="SM00320">
    <property type="entry name" value="WD40"/>
    <property type="match status" value="3"/>
</dbReference>
<proteinExistence type="predicted"/>
<organism evidence="2 3">
    <name type="scientific">Aphanomyces euteiches</name>
    <dbReference type="NCBI Taxonomy" id="100861"/>
    <lineage>
        <taxon>Eukaryota</taxon>
        <taxon>Sar</taxon>
        <taxon>Stramenopiles</taxon>
        <taxon>Oomycota</taxon>
        <taxon>Saprolegniomycetes</taxon>
        <taxon>Saprolegniales</taxon>
        <taxon>Verrucalvaceae</taxon>
        <taxon>Aphanomyces</taxon>
    </lineage>
</organism>
<evidence type="ECO:0008006" key="4">
    <source>
        <dbReference type="Google" id="ProtNLM"/>
    </source>
</evidence>
<dbReference type="SUPFAM" id="SSF50978">
    <property type="entry name" value="WD40 repeat-like"/>
    <property type="match status" value="1"/>
</dbReference>
<feature type="region of interest" description="Disordered" evidence="1">
    <location>
        <begin position="367"/>
        <end position="391"/>
    </location>
</feature>
<comment type="caution">
    <text evidence="2">The sequence shown here is derived from an EMBL/GenBank/DDBJ whole genome shotgun (WGS) entry which is preliminary data.</text>
</comment>
<dbReference type="VEuPathDB" id="FungiDB:AeMF1_003744"/>
<sequence length="798" mass="86024">MSNAFHRPSPVALEAQGRQALKTRLRQRCFELRLDLDHVFHDSKQGESLIAPAQFYKTLAAHGIALDDDEKKLLAHLTTPSGLVSLDAFLDFVDIHAPDDHVDPELAFAALPQPFRMLDKLLHDDILDRAWGIISSSIKFKLEQGQLSAEDRSEDAAKSRLCRPIVTIPLKTAPSAALQWPIAITSDREMLALVHEATLLELLDSTAAQTTLQKTPVFPAGYQIPCLSRFQTMQRGPVKATFFVVGGWKLPPTAIENQGETPPPPPVSDVFESLIHVYSTDGTSLALRCTLSSKDRVIALTLAEDAAFLAVQFENGVVSVFDTTCLVAEMDATPPPATFVLDATKLCLSVDAATVFRIWSPPKPVAVDVPPPTKADKPKAGKAKEPVEEAAAAAPPQPLVYPFYLFLAFLTAKTSPEQSVTTTGIILASQHKMLQFHLTTASSGRPNDAVKDKEPSPVPPSPSPHSTLLLPAVLTSAALDLTASLVILGLKNGTIFAWNSRLGVEHGGLGCHSAPVVSMALFKDEFLLSLSADNEVHFYDLRARADMQSSTLSTGSGKRSLMRVRRGANSAFVSVHTLYDMPLAFVGQEDGSILVFDCRTADVIGTIDGRNEFRGSEVALPFGSCWTILGDELYLPKTSTADSAILLQHFTAASIVQTCLPASGLNWRTSFLERTSTPQAPQSSGSSKPSPPSTSNHLARLRRPSSSASSLASLAASLSPSLSTASGSSLASFKGETVAAPPRIMCCNVHLSTPPELKTLRSIYNHVLSKHNAMASERDARMAKRRSDVLKTLNAIWQ</sequence>
<dbReference type="InterPro" id="IPR001680">
    <property type="entry name" value="WD40_rpt"/>
</dbReference>
<accession>A0A6G0W749</accession>
<dbReference type="InterPro" id="IPR036322">
    <property type="entry name" value="WD40_repeat_dom_sf"/>
</dbReference>
<protein>
    <recommendedName>
        <fullName evidence="4">EF-hand domain-containing protein</fullName>
    </recommendedName>
</protein>
<name>A0A6G0W749_9STRA</name>
<keyword evidence="3" id="KW-1185">Reference proteome</keyword>
<feature type="compositionally biased region" description="Low complexity" evidence="1">
    <location>
        <begin position="678"/>
        <end position="688"/>
    </location>
</feature>
<evidence type="ECO:0000313" key="2">
    <source>
        <dbReference type="EMBL" id="KAF0722925.1"/>
    </source>
</evidence>
<dbReference type="Proteomes" id="UP000481153">
    <property type="component" value="Unassembled WGS sequence"/>
</dbReference>
<dbReference type="AlphaFoldDB" id="A0A6G0W749"/>
<feature type="region of interest" description="Disordered" evidence="1">
    <location>
        <begin position="675"/>
        <end position="702"/>
    </location>
</feature>
<dbReference type="EMBL" id="VJMJ01000319">
    <property type="protein sequence ID" value="KAF0722925.1"/>
    <property type="molecule type" value="Genomic_DNA"/>
</dbReference>
<evidence type="ECO:0000313" key="3">
    <source>
        <dbReference type="Proteomes" id="UP000481153"/>
    </source>
</evidence>
<evidence type="ECO:0000256" key="1">
    <source>
        <dbReference type="SAM" id="MobiDB-lite"/>
    </source>
</evidence>
<feature type="region of interest" description="Disordered" evidence="1">
    <location>
        <begin position="442"/>
        <end position="464"/>
    </location>
</feature>
<feature type="compositionally biased region" description="Basic and acidic residues" evidence="1">
    <location>
        <begin position="374"/>
        <end position="387"/>
    </location>
</feature>